<evidence type="ECO:0000256" key="5">
    <source>
        <dbReference type="ARBA" id="ARBA00022989"/>
    </source>
</evidence>
<accession>A0A7J7K8Z0</accession>
<dbReference type="AlphaFoldDB" id="A0A7J7K8Z0"/>
<dbReference type="GO" id="GO:0016020">
    <property type="term" value="C:membrane"/>
    <property type="evidence" value="ECO:0007669"/>
    <property type="project" value="TreeGrafter"/>
</dbReference>
<dbReference type="PANTHER" id="PTHR10125">
    <property type="entry name" value="P2X PURINOCEPTOR"/>
    <property type="match status" value="1"/>
</dbReference>
<sequence>MLVFPGQQQKSKVLCIQRILGLAIKKCGIQLTSWCQPKRTMHFFVMTNMMITNDQSPSECAESLTVPEANCMQDSDCLPIHKQFPSGHGVTTGVCNATTKTCMVKAWCPIEKEKLSTKYPVLNATKTFTVLIKNHVYFPLYKKSVSNIIESSNTSYLQHCNYDANSDPFCPVFQLGYIVDHAQHHMEHKQTYDEIAYKGELIEVNLKIILLFLCI</sequence>
<proteinExistence type="inferred from homology"/>
<name>A0A7J7K8Z0_BUGNE</name>
<keyword evidence="3" id="KW-0813">Transport</keyword>
<evidence type="ECO:0000256" key="8">
    <source>
        <dbReference type="ARBA" id="ARBA00023286"/>
    </source>
</evidence>
<organism evidence="10 11">
    <name type="scientific">Bugula neritina</name>
    <name type="common">Brown bryozoan</name>
    <name type="synonym">Sertularia neritina</name>
    <dbReference type="NCBI Taxonomy" id="10212"/>
    <lineage>
        <taxon>Eukaryota</taxon>
        <taxon>Metazoa</taxon>
        <taxon>Spiralia</taxon>
        <taxon>Lophotrochozoa</taxon>
        <taxon>Bryozoa</taxon>
        <taxon>Gymnolaemata</taxon>
        <taxon>Cheilostomatida</taxon>
        <taxon>Flustrina</taxon>
        <taxon>Buguloidea</taxon>
        <taxon>Bugulidae</taxon>
        <taxon>Bugula</taxon>
    </lineage>
</organism>
<evidence type="ECO:0000313" key="11">
    <source>
        <dbReference type="Proteomes" id="UP000593567"/>
    </source>
</evidence>
<evidence type="ECO:0000256" key="2">
    <source>
        <dbReference type="ARBA" id="ARBA00009848"/>
    </source>
</evidence>
<reference evidence="10" key="1">
    <citation type="submission" date="2020-06" db="EMBL/GenBank/DDBJ databases">
        <title>Draft genome of Bugula neritina, a colonial animal packing powerful symbionts and potential medicines.</title>
        <authorList>
            <person name="Rayko M."/>
        </authorList>
    </citation>
    <scope>NUCLEOTIDE SEQUENCE [LARGE SCALE GENOMIC DNA]</scope>
    <source>
        <strain evidence="10">Kwan_BN1</strain>
    </source>
</reference>
<keyword evidence="7" id="KW-0472">Membrane</keyword>
<protein>
    <submittedName>
        <fullName evidence="10">P2RX4</fullName>
    </submittedName>
</protein>
<comment type="caution">
    <text evidence="10">The sequence shown here is derived from an EMBL/GenBank/DDBJ whole genome shotgun (WGS) entry which is preliminary data.</text>
</comment>
<evidence type="ECO:0000256" key="1">
    <source>
        <dbReference type="ARBA" id="ARBA00004308"/>
    </source>
</evidence>
<keyword evidence="6" id="KW-0406">Ion transport</keyword>
<dbReference type="GO" id="GO:0070588">
    <property type="term" value="P:calcium ion transmembrane transport"/>
    <property type="evidence" value="ECO:0007669"/>
    <property type="project" value="TreeGrafter"/>
</dbReference>
<evidence type="ECO:0000256" key="3">
    <source>
        <dbReference type="ARBA" id="ARBA00022448"/>
    </source>
</evidence>
<keyword evidence="4" id="KW-0812">Transmembrane</keyword>
<comment type="subcellular location">
    <subcellularLocation>
        <location evidence="1">Endomembrane system</location>
    </subcellularLocation>
</comment>
<evidence type="ECO:0000256" key="4">
    <source>
        <dbReference type="ARBA" id="ARBA00022692"/>
    </source>
</evidence>
<evidence type="ECO:0000256" key="6">
    <source>
        <dbReference type="ARBA" id="ARBA00023065"/>
    </source>
</evidence>
<comment type="similarity">
    <text evidence="2">Belongs to the P2X receptor family.</text>
</comment>
<dbReference type="InterPro" id="IPR027309">
    <property type="entry name" value="P2X_extracellular_dom_sf"/>
</dbReference>
<dbReference type="GO" id="GO:0098794">
    <property type="term" value="C:postsynapse"/>
    <property type="evidence" value="ECO:0007669"/>
    <property type="project" value="GOC"/>
</dbReference>
<evidence type="ECO:0000256" key="9">
    <source>
        <dbReference type="ARBA" id="ARBA00023303"/>
    </source>
</evidence>
<keyword evidence="11" id="KW-1185">Reference proteome</keyword>
<dbReference type="Pfam" id="PF00864">
    <property type="entry name" value="P2X_receptor"/>
    <property type="match status" value="1"/>
</dbReference>
<keyword evidence="5" id="KW-1133">Transmembrane helix</keyword>
<keyword evidence="9" id="KW-0407">Ion channel</keyword>
<dbReference type="Proteomes" id="UP000593567">
    <property type="component" value="Unassembled WGS sequence"/>
</dbReference>
<keyword evidence="8" id="KW-1071">Ligand-gated ion channel</keyword>
<dbReference type="Gene3D" id="2.60.490.10">
    <property type="entry name" value="atp-gated p2x4 ion channel domain"/>
    <property type="match status" value="1"/>
</dbReference>
<dbReference type="InterPro" id="IPR059116">
    <property type="entry name" value="P2X_receptor"/>
</dbReference>
<evidence type="ECO:0000256" key="7">
    <source>
        <dbReference type="ARBA" id="ARBA00023136"/>
    </source>
</evidence>
<dbReference type="OrthoDB" id="494673at2759"/>
<gene>
    <name evidence="10" type="ORF">EB796_006994</name>
</gene>
<dbReference type="GO" id="GO:0012505">
    <property type="term" value="C:endomembrane system"/>
    <property type="evidence" value="ECO:0007669"/>
    <property type="project" value="UniProtKB-SubCell"/>
</dbReference>
<dbReference type="PANTHER" id="PTHR10125:SF31">
    <property type="entry name" value="P2X RECEPTOR E"/>
    <property type="match status" value="1"/>
</dbReference>
<dbReference type="EMBL" id="VXIV02001018">
    <property type="protein sequence ID" value="KAF6034703.1"/>
    <property type="molecule type" value="Genomic_DNA"/>
</dbReference>
<dbReference type="GO" id="GO:0004931">
    <property type="term" value="F:extracellularly ATP-gated monoatomic cation channel activity"/>
    <property type="evidence" value="ECO:0007669"/>
    <property type="project" value="TreeGrafter"/>
</dbReference>
<evidence type="ECO:0000313" key="10">
    <source>
        <dbReference type="EMBL" id="KAF6034703.1"/>
    </source>
</evidence>